<keyword evidence="2 6" id="KW-0732">Signal</keyword>
<reference evidence="8 9" key="1">
    <citation type="submission" date="2018-07" db="EMBL/GenBank/DDBJ databases">
        <authorList>
            <person name="Quirk P.G."/>
            <person name="Krulwich T.A."/>
        </authorList>
    </citation>
    <scope>NUCLEOTIDE SEQUENCE [LARGE SCALE GENOMIC DNA]</scope>
    <source>
        <strain evidence="8 9">CC-BB4</strain>
    </source>
</reference>
<dbReference type="SUPFAM" id="SSF56925">
    <property type="entry name" value="OMPA-like"/>
    <property type="match status" value="1"/>
</dbReference>
<evidence type="ECO:0000256" key="2">
    <source>
        <dbReference type="ARBA" id="ARBA00022729"/>
    </source>
</evidence>
<dbReference type="Pfam" id="PF13505">
    <property type="entry name" value="OMP_b-brl"/>
    <property type="match status" value="1"/>
</dbReference>
<organism evidence="8 9">
    <name type="scientific">Pseudolabrys taiwanensis</name>
    <dbReference type="NCBI Taxonomy" id="331696"/>
    <lineage>
        <taxon>Bacteria</taxon>
        <taxon>Pseudomonadati</taxon>
        <taxon>Pseudomonadota</taxon>
        <taxon>Alphaproteobacteria</taxon>
        <taxon>Hyphomicrobiales</taxon>
        <taxon>Xanthobacteraceae</taxon>
        <taxon>Pseudolabrys</taxon>
    </lineage>
</organism>
<dbReference type="OrthoDB" id="9815357at2"/>
<protein>
    <submittedName>
        <fullName evidence="8">Porin family protein</fullName>
    </submittedName>
</protein>
<keyword evidence="3" id="KW-0472">Membrane</keyword>
<evidence type="ECO:0000256" key="6">
    <source>
        <dbReference type="SAM" id="SignalP"/>
    </source>
</evidence>
<proteinExistence type="inferred from homology"/>
<evidence type="ECO:0000256" key="5">
    <source>
        <dbReference type="ARBA" id="ARBA00038306"/>
    </source>
</evidence>
<evidence type="ECO:0000256" key="1">
    <source>
        <dbReference type="ARBA" id="ARBA00004442"/>
    </source>
</evidence>
<dbReference type="PANTHER" id="PTHR34001">
    <property type="entry name" value="BLL7405 PROTEIN"/>
    <property type="match status" value="1"/>
</dbReference>
<evidence type="ECO:0000313" key="8">
    <source>
        <dbReference type="EMBL" id="AXK80070.1"/>
    </source>
</evidence>
<evidence type="ECO:0000313" key="9">
    <source>
        <dbReference type="Proteomes" id="UP000254889"/>
    </source>
</evidence>
<dbReference type="InterPro" id="IPR027385">
    <property type="entry name" value="Beta-barrel_OMP"/>
</dbReference>
<dbReference type="KEGG" id="ptaw:DW352_05810"/>
<dbReference type="InterPro" id="IPR011250">
    <property type="entry name" value="OMP/PagP_B-barrel"/>
</dbReference>
<evidence type="ECO:0000259" key="7">
    <source>
        <dbReference type="Pfam" id="PF13505"/>
    </source>
</evidence>
<feature type="domain" description="Outer membrane protein beta-barrel" evidence="7">
    <location>
        <begin position="13"/>
        <end position="231"/>
    </location>
</feature>
<keyword evidence="9" id="KW-1185">Reference proteome</keyword>
<dbReference type="PANTHER" id="PTHR34001:SF3">
    <property type="entry name" value="BLL7405 PROTEIN"/>
    <property type="match status" value="1"/>
</dbReference>
<feature type="chain" id="PRO_5016896983" evidence="6">
    <location>
        <begin position="25"/>
        <end position="231"/>
    </location>
</feature>
<comment type="subcellular location">
    <subcellularLocation>
        <location evidence="1">Cell outer membrane</location>
    </subcellularLocation>
</comment>
<accession>A0A345ZT23</accession>
<sequence length="231" mass="24146">MKRGILSACAAAVLAAAAAVPSFAADIPRPVYKAPVYVAPVFTWTGFYLGINGGYAWGHSDWNNTPMGNVSLNAKGAMVGGTLGYNIQTGNFVFGLEGDIDATWISGSSQAGANGTVCTGPNNCESKNTWFGTARGRIGFAIDRFLPYITGGGAFGNIKATPNFGGSVNKTQFGWTAGAGVEWAFSGPWSAKLEYLYADLGKITCGADVCGVDTNVSYKTNLVRAGVNYRF</sequence>
<evidence type="ECO:0000256" key="4">
    <source>
        <dbReference type="ARBA" id="ARBA00023237"/>
    </source>
</evidence>
<name>A0A345ZT23_9HYPH</name>
<dbReference type="EMBL" id="CP031417">
    <property type="protein sequence ID" value="AXK80070.1"/>
    <property type="molecule type" value="Genomic_DNA"/>
</dbReference>
<dbReference type="GO" id="GO:0009279">
    <property type="term" value="C:cell outer membrane"/>
    <property type="evidence" value="ECO:0007669"/>
    <property type="project" value="UniProtKB-SubCell"/>
</dbReference>
<comment type="similarity">
    <text evidence="5">Belongs to the Omp25/RopB family.</text>
</comment>
<dbReference type="AlphaFoldDB" id="A0A345ZT23"/>
<dbReference type="Proteomes" id="UP000254889">
    <property type="component" value="Chromosome"/>
</dbReference>
<keyword evidence="4" id="KW-0998">Cell outer membrane</keyword>
<dbReference type="InterPro" id="IPR051692">
    <property type="entry name" value="OMP-like"/>
</dbReference>
<dbReference type="RefSeq" id="WP_115689368.1">
    <property type="nucleotide sequence ID" value="NZ_CP031417.1"/>
</dbReference>
<evidence type="ECO:0000256" key="3">
    <source>
        <dbReference type="ARBA" id="ARBA00023136"/>
    </source>
</evidence>
<gene>
    <name evidence="8" type="ORF">DW352_05810</name>
</gene>
<dbReference type="Gene3D" id="2.40.160.20">
    <property type="match status" value="1"/>
</dbReference>
<feature type="signal peptide" evidence="6">
    <location>
        <begin position="1"/>
        <end position="24"/>
    </location>
</feature>